<sequence>MSLLEVEFSGYNPRIRLLASKRSLISDDRTSCVSHQLCIPLPYIKEGRTPACKGLLGLFHAIMIPLSELSATHFSAGISCNFLKLTSLSSACTQWLPSSAIW</sequence>
<accession>A0A0A9GWH1</accession>
<organism evidence="1">
    <name type="scientific">Arundo donax</name>
    <name type="common">Giant reed</name>
    <name type="synonym">Donax arundinaceus</name>
    <dbReference type="NCBI Taxonomy" id="35708"/>
    <lineage>
        <taxon>Eukaryota</taxon>
        <taxon>Viridiplantae</taxon>
        <taxon>Streptophyta</taxon>
        <taxon>Embryophyta</taxon>
        <taxon>Tracheophyta</taxon>
        <taxon>Spermatophyta</taxon>
        <taxon>Magnoliopsida</taxon>
        <taxon>Liliopsida</taxon>
        <taxon>Poales</taxon>
        <taxon>Poaceae</taxon>
        <taxon>PACMAD clade</taxon>
        <taxon>Arundinoideae</taxon>
        <taxon>Arundineae</taxon>
        <taxon>Arundo</taxon>
    </lineage>
</organism>
<name>A0A0A9GWH1_ARUDO</name>
<evidence type="ECO:0000313" key="1">
    <source>
        <dbReference type="EMBL" id="JAE28877.1"/>
    </source>
</evidence>
<dbReference type="EMBL" id="GBRH01169019">
    <property type="protein sequence ID" value="JAE28877.1"/>
    <property type="molecule type" value="Transcribed_RNA"/>
</dbReference>
<protein>
    <submittedName>
        <fullName evidence="1">Uncharacterized protein</fullName>
    </submittedName>
</protein>
<reference evidence="1" key="2">
    <citation type="journal article" date="2015" name="Data Brief">
        <title>Shoot transcriptome of the giant reed, Arundo donax.</title>
        <authorList>
            <person name="Barrero R.A."/>
            <person name="Guerrero F.D."/>
            <person name="Moolhuijzen P."/>
            <person name="Goolsby J.A."/>
            <person name="Tidwell J."/>
            <person name="Bellgard S.E."/>
            <person name="Bellgard M.I."/>
        </authorList>
    </citation>
    <scope>NUCLEOTIDE SEQUENCE</scope>
    <source>
        <tissue evidence="1">Shoot tissue taken approximately 20 cm above the soil surface</tissue>
    </source>
</reference>
<dbReference type="AlphaFoldDB" id="A0A0A9GWH1"/>
<reference evidence="1" key="1">
    <citation type="submission" date="2014-09" db="EMBL/GenBank/DDBJ databases">
        <authorList>
            <person name="Magalhaes I.L.F."/>
            <person name="Oliveira U."/>
            <person name="Santos F.R."/>
            <person name="Vidigal T.H.D.A."/>
            <person name="Brescovit A.D."/>
            <person name="Santos A.J."/>
        </authorList>
    </citation>
    <scope>NUCLEOTIDE SEQUENCE</scope>
    <source>
        <tissue evidence="1">Shoot tissue taken approximately 20 cm above the soil surface</tissue>
    </source>
</reference>
<proteinExistence type="predicted"/>